<dbReference type="PANTHER" id="PTHR35535:SF1">
    <property type="entry name" value="HEAT SHOCK PROTEIN HSLJ"/>
    <property type="match status" value="1"/>
</dbReference>
<feature type="domain" description="DUF4377" evidence="3">
    <location>
        <begin position="41"/>
        <end position="120"/>
    </location>
</feature>
<name>A0A6N6MMD3_9FLAO</name>
<proteinExistence type="predicted"/>
<dbReference type="InterPro" id="IPR005184">
    <property type="entry name" value="DUF306_Meta_HslJ"/>
</dbReference>
<evidence type="ECO:0000259" key="2">
    <source>
        <dbReference type="Pfam" id="PF03724"/>
    </source>
</evidence>
<dbReference type="AlphaFoldDB" id="A0A6N6MMD3"/>
<feature type="domain" description="DUF306" evidence="2">
    <location>
        <begin position="131"/>
        <end position="234"/>
    </location>
</feature>
<dbReference type="Pfam" id="PF14302">
    <property type="entry name" value="DUF4377"/>
    <property type="match status" value="1"/>
</dbReference>
<evidence type="ECO:0000259" key="3">
    <source>
        <dbReference type="Pfam" id="PF14302"/>
    </source>
</evidence>
<dbReference type="EMBL" id="WAAT01000025">
    <property type="protein sequence ID" value="KAB1069463.1"/>
    <property type="molecule type" value="Genomic_DNA"/>
</dbReference>
<feature type="signal peptide" evidence="1">
    <location>
        <begin position="1"/>
        <end position="34"/>
    </location>
</feature>
<organism evidence="4 5">
    <name type="scientific">Pseudotamlana haliotis</name>
    <dbReference type="NCBI Taxonomy" id="2614804"/>
    <lineage>
        <taxon>Bacteria</taxon>
        <taxon>Pseudomonadati</taxon>
        <taxon>Bacteroidota</taxon>
        <taxon>Flavobacteriia</taxon>
        <taxon>Flavobacteriales</taxon>
        <taxon>Flavobacteriaceae</taxon>
        <taxon>Pseudotamlana</taxon>
    </lineage>
</organism>
<protein>
    <submittedName>
        <fullName evidence="4">DUF4377 domain-containing protein</fullName>
    </submittedName>
</protein>
<comment type="caution">
    <text evidence="4">The sequence shown here is derived from an EMBL/GenBank/DDBJ whole genome shotgun (WGS) entry which is preliminary data.</text>
</comment>
<dbReference type="InterPro" id="IPR053147">
    <property type="entry name" value="Hsp_HslJ-like"/>
</dbReference>
<reference evidence="4 5" key="1">
    <citation type="submission" date="2019-09" db="EMBL/GenBank/DDBJ databases">
        <authorList>
            <person name="Cao W.R."/>
        </authorList>
    </citation>
    <scope>NUCLEOTIDE SEQUENCE [LARGE SCALE GENOMIC DNA]</scope>
    <source>
        <strain evidence="4 5">B1N29</strain>
    </source>
</reference>
<dbReference type="PANTHER" id="PTHR35535">
    <property type="entry name" value="HEAT SHOCK PROTEIN HSLJ"/>
    <property type="match status" value="1"/>
</dbReference>
<dbReference type="Pfam" id="PF03724">
    <property type="entry name" value="META"/>
    <property type="match status" value="1"/>
</dbReference>
<dbReference type="Proteomes" id="UP000441333">
    <property type="component" value="Unassembled WGS sequence"/>
</dbReference>
<evidence type="ECO:0000313" key="5">
    <source>
        <dbReference type="Proteomes" id="UP000441333"/>
    </source>
</evidence>
<evidence type="ECO:0000256" key="1">
    <source>
        <dbReference type="SAM" id="SignalP"/>
    </source>
</evidence>
<dbReference type="InterPro" id="IPR025485">
    <property type="entry name" value="DUF4377"/>
</dbReference>
<sequence length="238" mass="26621">MTSIKQHPLHMTLFKTLSLLFLCAIISTSCSSNANETTTFWVNSMKVDCDAGAGKAQCLQIYKGDDLEHAKWTYFYSPIEGFTFEPGLLKKIEVSETHLDPKDVPADASSIKYTLVKVLEEMLDPRMHLHDIWAATHINGNTLNKENTFIPTLEINISRMAIMGTDGCNNYTGNIKSLGDKNITFGPIAGTRKMCPNMETPDAFNKALNHSASFKRDGLKLYLFDANGKETLRFNKID</sequence>
<keyword evidence="5" id="KW-1185">Reference proteome</keyword>
<dbReference type="Gene3D" id="2.40.128.270">
    <property type="match status" value="1"/>
</dbReference>
<evidence type="ECO:0000313" key="4">
    <source>
        <dbReference type="EMBL" id="KAB1069463.1"/>
    </source>
</evidence>
<dbReference type="PROSITE" id="PS51257">
    <property type="entry name" value="PROKAR_LIPOPROTEIN"/>
    <property type="match status" value="1"/>
</dbReference>
<gene>
    <name evidence="4" type="ORF">F6U93_03890</name>
</gene>
<dbReference type="InterPro" id="IPR038670">
    <property type="entry name" value="HslJ-like_sf"/>
</dbReference>
<accession>A0A6N6MMD3</accession>
<keyword evidence="1" id="KW-0732">Signal</keyword>
<feature type="chain" id="PRO_5026964490" evidence="1">
    <location>
        <begin position="35"/>
        <end position="238"/>
    </location>
</feature>